<dbReference type="Gene3D" id="3.40.50.300">
    <property type="entry name" value="P-loop containing nucleotide triphosphate hydrolases"/>
    <property type="match status" value="4"/>
</dbReference>
<keyword evidence="8 11" id="KW-0238">DNA-binding</keyword>
<feature type="domain" description="RecBCD enzyme subunit RecD N-terminal" evidence="14">
    <location>
        <begin position="10"/>
        <end position="108"/>
    </location>
</feature>
<feature type="compositionally biased region" description="Low complexity" evidence="12">
    <location>
        <begin position="334"/>
        <end position="349"/>
    </location>
</feature>
<evidence type="ECO:0000256" key="3">
    <source>
        <dbReference type="ARBA" id="ARBA00022763"/>
    </source>
</evidence>
<protein>
    <recommendedName>
        <fullName evidence="11">RecBCD enzyme subunit RecD</fullName>
        <ecNumber evidence="11">5.6.2.3</ecNumber>
    </recommendedName>
    <alternativeName>
        <fullName evidence="11">DNA 5'-3' helicase subunit RecD</fullName>
    </alternativeName>
    <alternativeName>
        <fullName evidence="11">Exonuclease V subunit RecD</fullName>
        <shortName evidence="11">ExoV subunit RecD</shortName>
    </alternativeName>
    <alternativeName>
        <fullName evidence="11">Helicase/nuclease RecBCD subunit RecD</fullName>
    </alternativeName>
</protein>
<feature type="region of interest" description="Disordered" evidence="12">
    <location>
        <begin position="717"/>
        <end position="742"/>
    </location>
</feature>
<dbReference type="InterPro" id="IPR027785">
    <property type="entry name" value="UvrD-like_helicase_C"/>
</dbReference>
<proteinExistence type="inferred from homology"/>
<keyword evidence="10 11" id="KW-0413">Isomerase</keyword>
<dbReference type="Proteomes" id="UP001430396">
    <property type="component" value="Unassembled WGS sequence"/>
</dbReference>
<dbReference type="InterPro" id="IPR049550">
    <property type="entry name" value="RecD_N"/>
</dbReference>
<comment type="similarity">
    <text evidence="11">Belongs to the RecD family.</text>
</comment>
<evidence type="ECO:0000256" key="11">
    <source>
        <dbReference type="HAMAP-Rule" id="MF_01487"/>
    </source>
</evidence>
<evidence type="ECO:0000256" key="5">
    <source>
        <dbReference type="ARBA" id="ARBA00022806"/>
    </source>
</evidence>
<keyword evidence="5 11" id="KW-0347">Helicase</keyword>
<reference evidence="15" key="1">
    <citation type="submission" date="2021-02" db="EMBL/GenBank/DDBJ databases">
        <title>Copper resistance gene diversity in local Xanthomonas species at agrochemical polluted sites in Trinidad, Trinidad and Tobago.</title>
        <authorList>
            <person name="Ramnarine S.D.B.J."/>
            <person name="Ramsubhag A."/>
            <person name="Jayaraman J."/>
        </authorList>
    </citation>
    <scope>NUCLEOTIDE SEQUENCE</scope>
    <source>
        <strain evidence="15">CaNP6A</strain>
    </source>
</reference>
<dbReference type="InterPro" id="IPR041851">
    <property type="entry name" value="RecD_N_sf"/>
</dbReference>
<dbReference type="Gene3D" id="1.10.10.1020">
    <property type="entry name" value="RecBCD complex, subunit RecD, N-terminal domain"/>
    <property type="match status" value="1"/>
</dbReference>
<evidence type="ECO:0000256" key="6">
    <source>
        <dbReference type="ARBA" id="ARBA00022839"/>
    </source>
</evidence>
<keyword evidence="3 11" id="KW-0227">DNA damage</keyword>
<dbReference type="HAMAP" id="MF_01487">
    <property type="entry name" value="RecD"/>
    <property type="match status" value="1"/>
</dbReference>
<feature type="compositionally biased region" description="Polar residues" evidence="12">
    <location>
        <begin position="407"/>
        <end position="416"/>
    </location>
</feature>
<keyword evidence="2 11" id="KW-0547">Nucleotide-binding</keyword>
<feature type="compositionally biased region" description="Polar residues" evidence="12">
    <location>
        <begin position="718"/>
        <end position="727"/>
    </location>
</feature>
<dbReference type="EC" id="5.6.2.3" evidence="11"/>
<dbReference type="Pfam" id="PF13538">
    <property type="entry name" value="UvrD_C_2"/>
    <property type="match status" value="1"/>
</dbReference>
<dbReference type="EMBL" id="JAFFQI010000187">
    <property type="protein sequence ID" value="MCD0266355.1"/>
    <property type="molecule type" value="Genomic_DNA"/>
</dbReference>
<evidence type="ECO:0000259" key="13">
    <source>
        <dbReference type="Pfam" id="PF13538"/>
    </source>
</evidence>
<keyword evidence="9 11" id="KW-0234">DNA repair</keyword>
<dbReference type="Pfam" id="PF13245">
    <property type="entry name" value="AAA_19"/>
    <property type="match status" value="2"/>
</dbReference>
<organism evidence="15 16">
    <name type="scientific">Xanthomonas melonis</name>
    <dbReference type="NCBI Taxonomy" id="56456"/>
    <lineage>
        <taxon>Bacteria</taxon>
        <taxon>Pseudomonadati</taxon>
        <taxon>Pseudomonadota</taxon>
        <taxon>Gammaproteobacteria</taxon>
        <taxon>Lysobacterales</taxon>
        <taxon>Lysobacteraceae</taxon>
        <taxon>Xanthomonas</taxon>
    </lineage>
</organism>
<comment type="function">
    <text evidence="11">A helicase/nuclease that prepares dsDNA breaks (DSB) for recombinational DNA repair. Binds to DSBs and unwinds DNA via a highly rapid and processive ATP-dependent bidirectional helicase activity. Unwinds dsDNA until it encounters a Chi (crossover hotspot instigator) sequence from the 3' direction. Cuts ssDNA a few nucleotides 3' to the Chi site. The properties and activities of the enzyme are changed at Chi. The Chi-altered holoenzyme produces a long 3'-ssDNA overhang and facilitates RecA-binding to the ssDNA for homologous DNA recombination and repair. Holoenzyme degrades any linearized DNA that is unable to undergo homologous recombination. In the holoenzyme this subunit has ssDNA-dependent ATPase and 5'-3' helicase activity. When added to pre-assembled RecBC greatly stimulates nuclease activity and augments holoenzyme processivity. Negatively regulates the RecA-loading ability of RecBCD.</text>
</comment>
<dbReference type="PANTHER" id="PTHR43788">
    <property type="entry name" value="DNA2/NAM7 HELICASE FAMILY MEMBER"/>
    <property type="match status" value="1"/>
</dbReference>
<evidence type="ECO:0000256" key="12">
    <source>
        <dbReference type="SAM" id="MobiDB-lite"/>
    </source>
</evidence>
<accession>A0ABS8NTF1</accession>
<dbReference type="PANTHER" id="PTHR43788:SF6">
    <property type="entry name" value="DNA HELICASE B"/>
    <property type="match status" value="1"/>
</dbReference>
<feature type="domain" description="UvrD-like helicase C-terminal" evidence="13">
    <location>
        <begin position="771"/>
        <end position="817"/>
    </location>
</feature>
<dbReference type="CDD" id="cd17933">
    <property type="entry name" value="DEXSc_RecD-like"/>
    <property type="match status" value="1"/>
</dbReference>
<evidence type="ECO:0000256" key="4">
    <source>
        <dbReference type="ARBA" id="ARBA00022801"/>
    </source>
</evidence>
<keyword evidence="4 11" id="KW-0378">Hydrolase</keyword>
<comment type="miscellaneous">
    <text evidence="11">In the RecBCD complex, RecB has a slow 3'-5' helicase, an exonuclease activity and loads RecA onto ssDNA, RecD has a fast 5'-3' helicase activity, while RecC stimulates the ATPase and processivity of the RecB helicase and contributes to recognition of the Chi site.</text>
</comment>
<dbReference type="Pfam" id="PF21185">
    <property type="entry name" value="RecD_N"/>
    <property type="match status" value="1"/>
</dbReference>
<comment type="subunit">
    <text evidence="11">Heterotrimer of RecB, RecC and RecD. All subunits contribute to DNA-binding.</text>
</comment>
<dbReference type="InterPro" id="IPR027417">
    <property type="entry name" value="P-loop_NTPase"/>
</dbReference>
<keyword evidence="7 11" id="KW-0067">ATP-binding</keyword>
<dbReference type="RefSeq" id="WP_230439686.1">
    <property type="nucleotide sequence ID" value="NZ_JAFFQH010000169.1"/>
</dbReference>
<dbReference type="CDD" id="cd18809">
    <property type="entry name" value="SF1_C_RecD"/>
    <property type="match status" value="1"/>
</dbReference>
<gene>
    <name evidence="11" type="primary">recD</name>
    <name evidence="15" type="ORF">JWH11_07825</name>
</gene>
<feature type="binding site" evidence="11">
    <location>
        <begin position="174"/>
        <end position="181"/>
    </location>
    <ligand>
        <name>ATP</name>
        <dbReference type="ChEBI" id="CHEBI:30616"/>
    </ligand>
</feature>
<feature type="compositionally biased region" description="Low complexity" evidence="12">
    <location>
        <begin position="266"/>
        <end position="283"/>
    </location>
</feature>
<evidence type="ECO:0000256" key="2">
    <source>
        <dbReference type="ARBA" id="ARBA00022741"/>
    </source>
</evidence>
<evidence type="ECO:0000256" key="7">
    <source>
        <dbReference type="ARBA" id="ARBA00022840"/>
    </source>
</evidence>
<evidence type="ECO:0000313" key="15">
    <source>
        <dbReference type="EMBL" id="MCD0266355.1"/>
    </source>
</evidence>
<evidence type="ECO:0000256" key="10">
    <source>
        <dbReference type="ARBA" id="ARBA00023235"/>
    </source>
</evidence>
<evidence type="ECO:0000313" key="16">
    <source>
        <dbReference type="Proteomes" id="UP001430396"/>
    </source>
</evidence>
<keyword evidence="16" id="KW-1185">Reference proteome</keyword>
<evidence type="ECO:0000256" key="1">
    <source>
        <dbReference type="ARBA" id="ARBA00022722"/>
    </source>
</evidence>
<dbReference type="InterPro" id="IPR006344">
    <property type="entry name" value="RecD"/>
</dbReference>
<evidence type="ECO:0000256" key="8">
    <source>
        <dbReference type="ARBA" id="ARBA00023125"/>
    </source>
</evidence>
<keyword evidence="1 11" id="KW-0540">Nuclease</keyword>
<feature type="region of interest" description="Disordered" evidence="12">
    <location>
        <begin position="238"/>
        <end position="416"/>
    </location>
</feature>
<dbReference type="SUPFAM" id="SSF52540">
    <property type="entry name" value="P-loop containing nucleoside triphosphate hydrolases"/>
    <property type="match status" value="2"/>
</dbReference>
<comment type="caution">
    <text evidence="15">The sequence shown here is derived from an EMBL/GenBank/DDBJ whole genome shotgun (WGS) entry which is preliminary data.</text>
</comment>
<comment type="catalytic activity">
    <reaction evidence="11">
        <text>ATP + H2O = ADP + phosphate + H(+)</text>
        <dbReference type="Rhea" id="RHEA:13065"/>
        <dbReference type="ChEBI" id="CHEBI:15377"/>
        <dbReference type="ChEBI" id="CHEBI:15378"/>
        <dbReference type="ChEBI" id="CHEBI:30616"/>
        <dbReference type="ChEBI" id="CHEBI:43474"/>
        <dbReference type="ChEBI" id="CHEBI:456216"/>
        <dbReference type="EC" id="5.6.2.3"/>
    </reaction>
</comment>
<name>A0ABS8NTF1_9XANT</name>
<evidence type="ECO:0000256" key="9">
    <source>
        <dbReference type="ARBA" id="ARBA00023204"/>
    </source>
</evidence>
<keyword evidence="6 11" id="KW-0269">Exonuclease</keyword>
<dbReference type="InterPro" id="IPR050534">
    <property type="entry name" value="Coronavir_polyprotein_1ab"/>
</dbReference>
<evidence type="ECO:0000259" key="14">
    <source>
        <dbReference type="Pfam" id="PF21185"/>
    </source>
</evidence>
<sequence>MSLLADLLARKHVRTLDHAFAQSLRRLQPDTPDAVLLAAALASLAVANGHAGFDPLRPHLLVDADLAWPAAEDWIAQLRASPWIAQPGDALAPSATDAPLAFEHGLLYLRRYREYEARLAAGLTRIAAQTMPAVESAALGDLFATLFPHAATGQDRQAWAAALALRRALLLVTGGPGTGKTTTIARLLLLRIAHAHAAGQPMPRIALAAPTGRAAERMADSLQQAVARAMDQGLPPLSAYPVATTAPHPGSSPLPLAGEGARRAGEGSAPPTDPTQPSTTPHPGSAPLPQAGEGARRAGEGSAPLADPTQPSTAPHPGSSPLPLAGEGARRAGEGSAPPTDSTQPSTTPHLGSSPLPPAGEGARRAGEGSAPLADPTQPSTAPHPGSSPLPLAGEGARRAGEGSAPNDPSWNSALPTGASTLHRLLGVIPDSPQFRHTADNPLPFELIVVDEASMVDLPLMCKLVDAVADGTQLILLGDADQLPSVEAGDVLAAILQAAGPGDALQPGDASALQPLLGSAPAVSPPPAADTGCLTGHRVHLLRGYRQADDFALAPLADAVRAGDADTALALLRSGELPGVHFHEHGEDPLALGSDALLAHWRALADASDPADALRAAGRLRLLTAVRAGPQGVRGLNARIEQLLAETGVGARRLGSGSPWFHGRLLLITENSYRHGLFNGDVGICLRSEASPFPGRSAANPSSDQSDAITLMARGNQALPSSPSQDRTNAHRDTPATDSRAQGPLVAWFAGDGDGQVRGFHPAALPAHESAFAMTVHKAQGSEFDSVWLQLPTRDARVLSRELLYTGITRARRALHLAGNEAVIRAALARHASRISGLAWRLGAQQQAEPVTQAREQSTAVPVQGSLF</sequence>